<dbReference type="Proteomes" id="UP001597548">
    <property type="component" value="Unassembled WGS sequence"/>
</dbReference>
<reference evidence="2" key="1">
    <citation type="journal article" date="2019" name="Int. J. Syst. Evol. Microbiol.">
        <title>The Global Catalogue of Microorganisms (GCM) 10K type strain sequencing project: providing services to taxonomists for standard genome sequencing and annotation.</title>
        <authorList>
            <consortium name="The Broad Institute Genomics Platform"/>
            <consortium name="The Broad Institute Genome Sequencing Center for Infectious Disease"/>
            <person name="Wu L."/>
            <person name="Ma J."/>
        </authorList>
    </citation>
    <scope>NUCLEOTIDE SEQUENCE [LARGE SCALE GENOMIC DNA]</scope>
    <source>
        <strain evidence="2">KCTC 32514</strain>
    </source>
</reference>
<comment type="caution">
    <text evidence="1">The sequence shown here is derived from an EMBL/GenBank/DDBJ whole genome shotgun (WGS) entry which is preliminary data.</text>
</comment>
<evidence type="ECO:0000313" key="2">
    <source>
        <dbReference type="Proteomes" id="UP001597548"/>
    </source>
</evidence>
<dbReference type="NCBIfam" id="TIGR02241">
    <property type="entry name" value="conserved hypothetical phage tail region protein"/>
    <property type="match status" value="1"/>
</dbReference>
<dbReference type="Pfam" id="PF06841">
    <property type="entry name" value="Phage_T4_gp19"/>
    <property type="match status" value="1"/>
</dbReference>
<protein>
    <submittedName>
        <fullName evidence="1">Phage tail protein</fullName>
    </submittedName>
</protein>
<dbReference type="EMBL" id="JBHUOS010000001">
    <property type="protein sequence ID" value="MFD2914452.1"/>
    <property type="molecule type" value="Genomic_DNA"/>
</dbReference>
<proteinExistence type="predicted"/>
<gene>
    <name evidence="1" type="ORF">ACFS29_02295</name>
</gene>
<accession>A0ABW5ZNF2</accession>
<sequence>MSDDGSAQGAIWPLPKFRFEVDLGTELQGVSFQEVSGMDVENQIIEYRQSNSSLFSTEKMPGIVKYGNVTMKRGVFVNDNTFWDWHAEISMNTIKRRTVLIKLLDEQGKVTMQWQLNNAWPTKITSTDLKSDSNEVAVDTIEIAHEQLIITNG</sequence>
<evidence type="ECO:0000313" key="1">
    <source>
        <dbReference type="EMBL" id="MFD2914452.1"/>
    </source>
</evidence>
<dbReference type="InterPro" id="IPR011747">
    <property type="entry name" value="CHP02241"/>
</dbReference>
<name>A0ABW5ZNF2_9FLAO</name>
<dbReference type="RefSeq" id="WP_194507862.1">
    <property type="nucleotide sequence ID" value="NZ_JADILU010000003.1"/>
</dbReference>
<keyword evidence="2" id="KW-1185">Reference proteome</keyword>
<dbReference type="InterPro" id="IPR010667">
    <property type="entry name" value="Phage_T4_Gp19"/>
</dbReference>
<organism evidence="1 2">
    <name type="scientific">Psychroserpens luteus</name>
    <dbReference type="NCBI Taxonomy" id="1434066"/>
    <lineage>
        <taxon>Bacteria</taxon>
        <taxon>Pseudomonadati</taxon>
        <taxon>Bacteroidota</taxon>
        <taxon>Flavobacteriia</taxon>
        <taxon>Flavobacteriales</taxon>
        <taxon>Flavobacteriaceae</taxon>
        <taxon>Psychroserpens</taxon>
    </lineage>
</organism>
<dbReference type="PANTHER" id="PTHR38009">
    <property type="entry name" value="CONSERVED HYPOTHETICAL PHAGE TAIL PROTEIN"/>
    <property type="match status" value="1"/>
</dbReference>
<dbReference type="PANTHER" id="PTHR38009:SF1">
    <property type="entry name" value="CONSERVED HYPOTHETICAL PHAGE TAIL PROTEIN"/>
    <property type="match status" value="1"/>
</dbReference>